<dbReference type="OrthoDB" id="8772754at2"/>
<dbReference type="SFLD" id="SFLDS00019">
    <property type="entry name" value="Glutathione_Transferase_(cytos"/>
    <property type="match status" value="1"/>
</dbReference>
<dbReference type="SUPFAM" id="SSF52833">
    <property type="entry name" value="Thioredoxin-like"/>
    <property type="match status" value="1"/>
</dbReference>
<evidence type="ECO:0000259" key="2">
    <source>
        <dbReference type="PROSITE" id="PS50405"/>
    </source>
</evidence>
<organism evidence="3 4">
    <name type="scientific">Hyalangium minutum</name>
    <dbReference type="NCBI Taxonomy" id="394096"/>
    <lineage>
        <taxon>Bacteria</taxon>
        <taxon>Pseudomonadati</taxon>
        <taxon>Myxococcota</taxon>
        <taxon>Myxococcia</taxon>
        <taxon>Myxococcales</taxon>
        <taxon>Cystobacterineae</taxon>
        <taxon>Archangiaceae</taxon>
        <taxon>Hyalangium</taxon>
    </lineage>
</organism>
<dbReference type="AlphaFoldDB" id="A0A085WIS2"/>
<dbReference type="SFLD" id="SFLDG00358">
    <property type="entry name" value="Main_(cytGST)"/>
    <property type="match status" value="1"/>
</dbReference>
<dbReference type="PANTHER" id="PTHR44051">
    <property type="entry name" value="GLUTATHIONE S-TRANSFERASE-RELATED"/>
    <property type="match status" value="1"/>
</dbReference>
<dbReference type="STRING" id="394096.DB31_8068"/>
<evidence type="ECO:0000313" key="3">
    <source>
        <dbReference type="EMBL" id="KFE67585.1"/>
    </source>
</evidence>
<dbReference type="InterPro" id="IPR004045">
    <property type="entry name" value="Glutathione_S-Trfase_N"/>
</dbReference>
<keyword evidence="3" id="KW-0808">Transferase</keyword>
<feature type="domain" description="GST N-terminal" evidence="1">
    <location>
        <begin position="1"/>
        <end position="81"/>
    </location>
</feature>
<dbReference type="EMBL" id="JMCB01000007">
    <property type="protein sequence ID" value="KFE67585.1"/>
    <property type="molecule type" value="Genomic_DNA"/>
</dbReference>
<dbReference type="Gene3D" id="1.20.1050.10">
    <property type="match status" value="1"/>
</dbReference>
<dbReference type="InterPro" id="IPR040079">
    <property type="entry name" value="Glutathione_S-Trfase"/>
</dbReference>
<evidence type="ECO:0000313" key="4">
    <source>
        <dbReference type="Proteomes" id="UP000028725"/>
    </source>
</evidence>
<protein>
    <submittedName>
        <fullName evidence="3">Glutathione S-transferase</fullName>
    </submittedName>
</protein>
<dbReference type="PROSITE" id="PS50404">
    <property type="entry name" value="GST_NTER"/>
    <property type="match status" value="1"/>
</dbReference>
<dbReference type="InterPro" id="IPR010987">
    <property type="entry name" value="Glutathione-S-Trfase_C-like"/>
</dbReference>
<gene>
    <name evidence="3" type="ORF">DB31_8068</name>
</gene>
<accession>A0A085WIS2</accession>
<dbReference type="InterPro" id="IPR036249">
    <property type="entry name" value="Thioredoxin-like_sf"/>
</dbReference>
<dbReference type="CDD" id="cd03057">
    <property type="entry name" value="GST_N_Beta"/>
    <property type="match status" value="1"/>
</dbReference>
<dbReference type="RefSeq" id="WP_044190334.1">
    <property type="nucleotide sequence ID" value="NZ_JMCB01000007.1"/>
</dbReference>
<sequence>MKLYYAPGACSQNPHIMLREAGLKFDLVKVDLGTHKTEKGADFYGINPKGYVPALELDNGQVLTENIAIVQYIADQKPETKLAPAAGSFDRYRLQEWLAFISTEIHKTFGPLWNPNLPEAEKKATQDKIGKRFDYVAKNLEGKQFIMGDHFTAADAYMFVMLQWANHHKLQVPAALKSYGERLAARPAIKATLEAEFGKQ</sequence>
<dbReference type="InterPro" id="IPR036282">
    <property type="entry name" value="Glutathione-S-Trfase_C_sf"/>
</dbReference>
<dbReference type="SUPFAM" id="SSF47616">
    <property type="entry name" value="GST C-terminal domain-like"/>
    <property type="match status" value="1"/>
</dbReference>
<reference evidence="3 4" key="1">
    <citation type="submission" date="2014-04" db="EMBL/GenBank/DDBJ databases">
        <title>Genome assembly of Hyalangium minutum DSM 14724.</title>
        <authorList>
            <person name="Sharma G."/>
            <person name="Subramanian S."/>
        </authorList>
    </citation>
    <scope>NUCLEOTIDE SEQUENCE [LARGE SCALE GENOMIC DNA]</scope>
    <source>
        <strain evidence="3 4">DSM 14724</strain>
    </source>
</reference>
<dbReference type="CDD" id="cd03188">
    <property type="entry name" value="GST_C_Beta"/>
    <property type="match status" value="1"/>
</dbReference>
<dbReference type="Pfam" id="PF00043">
    <property type="entry name" value="GST_C"/>
    <property type="match status" value="1"/>
</dbReference>
<dbReference type="GO" id="GO:0016740">
    <property type="term" value="F:transferase activity"/>
    <property type="evidence" value="ECO:0007669"/>
    <property type="project" value="UniProtKB-KW"/>
</dbReference>
<proteinExistence type="predicted"/>
<dbReference type="Proteomes" id="UP000028725">
    <property type="component" value="Unassembled WGS sequence"/>
</dbReference>
<keyword evidence="4" id="KW-1185">Reference proteome</keyword>
<dbReference type="Pfam" id="PF13409">
    <property type="entry name" value="GST_N_2"/>
    <property type="match status" value="1"/>
</dbReference>
<dbReference type="PROSITE" id="PS50405">
    <property type="entry name" value="GST_CTER"/>
    <property type="match status" value="1"/>
</dbReference>
<comment type="caution">
    <text evidence="3">The sequence shown here is derived from an EMBL/GenBank/DDBJ whole genome shotgun (WGS) entry which is preliminary data.</text>
</comment>
<feature type="domain" description="GST C-terminal" evidence="2">
    <location>
        <begin position="87"/>
        <end position="200"/>
    </location>
</feature>
<evidence type="ECO:0000259" key="1">
    <source>
        <dbReference type="PROSITE" id="PS50404"/>
    </source>
</evidence>
<name>A0A085WIS2_9BACT</name>
<dbReference type="NCBIfam" id="NF007831">
    <property type="entry name" value="PRK10542.1"/>
    <property type="match status" value="1"/>
</dbReference>
<dbReference type="PATRIC" id="fig|394096.3.peg.4107"/>
<dbReference type="PANTHER" id="PTHR44051:SF8">
    <property type="entry name" value="GLUTATHIONE S-TRANSFERASE GSTA"/>
    <property type="match status" value="1"/>
</dbReference>
<dbReference type="SFLD" id="SFLDG01150">
    <property type="entry name" value="Main.1:_Beta-like"/>
    <property type="match status" value="1"/>
</dbReference>
<dbReference type="Gene3D" id="3.40.30.10">
    <property type="entry name" value="Glutaredoxin"/>
    <property type="match status" value="1"/>
</dbReference>
<dbReference type="InterPro" id="IPR004046">
    <property type="entry name" value="GST_C"/>
</dbReference>